<feature type="non-terminal residue" evidence="1">
    <location>
        <position position="1"/>
    </location>
</feature>
<dbReference type="EMBL" id="CACRXK020021265">
    <property type="protein sequence ID" value="CAB4035671.1"/>
    <property type="molecule type" value="Genomic_DNA"/>
</dbReference>
<evidence type="ECO:0000313" key="1">
    <source>
        <dbReference type="EMBL" id="CAB4035671.1"/>
    </source>
</evidence>
<protein>
    <submittedName>
        <fullName evidence="1">Uncharacterized protein</fullName>
    </submittedName>
</protein>
<sequence>MKKFPKSLPVTAMLKLGKPISETESLDETIEISTFNIDEMVWSAPVSVHFAIEKEEFGRGGFGLARKDTSNSPHFKWKTYVVKYFLPGTKDIITQLGETEMDDARKSVQMHSLAKHFAEQISAKVQKDGNEDVFGKAFRIKETNEIVTIEEYAAGDFV</sequence>
<gene>
    <name evidence="1" type="ORF">PACLA_8A035435</name>
</gene>
<accession>A0A7D9LLF3</accession>
<evidence type="ECO:0000313" key="2">
    <source>
        <dbReference type="Proteomes" id="UP001152795"/>
    </source>
</evidence>
<reference evidence="1" key="1">
    <citation type="submission" date="2020-04" db="EMBL/GenBank/DDBJ databases">
        <authorList>
            <person name="Alioto T."/>
            <person name="Alioto T."/>
            <person name="Gomez Garrido J."/>
        </authorList>
    </citation>
    <scope>NUCLEOTIDE SEQUENCE</scope>
    <source>
        <strain evidence="1">A484AB</strain>
    </source>
</reference>
<organism evidence="1 2">
    <name type="scientific">Paramuricea clavata</name>
    <name type="common">Red gorgonian</name>
    <name type="synonym">Violescent sea-whip</name>
    <dbReference type="NCBI Taxonomy" id="317549"/>
    <lineage>
        <taxon>Eukaryota</taxon>
        <taxon>Metazoa</taxon>
        <taxon>Cnidaria</taxon>
        <taxon>Anthozoa</taxon>
        <taxon>Octocorallia</taxon>
        <taxon>Malacalcyonacea</taxon>
        <taxon>Plexauridae</taxon>
        <taxon>Paramuricea</taxon>
    </lineage>
</organism>
<proteinExistence type="predicted"/>
<comment type="caution">
    <text evidence="1">The sequence shown here is derived from an EMBL/GenBank/DDBJ whole genome shotgun (WGS) entry which is preliminary data.</text>
</comment>
<keyword evidence="2" id="KW-1185">Reference proteome</keyword>
<name>A0A7D9LLF3_PARCT</name>
<dbReference type="Proteomes" id="UP001152795">
    <property type="component" value="Unassembled WGS sequence"/>
</dbReference>
<dbReference type="AlphaFoldDB" id="A0A7D9LLF3"/>